<feature type="compositionally biased region" description="Low complexity" evidence="1">
    <location>
        <begin position="81"/>
        <end position="135"/>
    </location>
</feature>
<feature type="compositionally biased region" description="Polar residues" evidence="1">
    <location>
        <begin position="19"/>
        <end position="35"/>
    </location>
</feature>
<dbReference type="PANTHER" id="PTHR24637">
    <property type="entry name" value="COLLAGEN"/>
    <property type="match status" value="1"/>
</dbReference>
<dbReference type="Pfam" id="PF01391">
    <property type="entry name" value="Collagen"/>
    <property type="match status" value="1"/>
</dbReference>
<accession>A0A6C0AHQ4</accession>
<organism evidence="2">
    <name type="scientific">viral metagenome</name>
    <dbReference type="NCBI Taxonomy" id="1070528"/>
    <lineage>
        <taxon>unclassified sequences</taxon>
        <taxon>metagenomes</taxon>
        <taxon>organismal metagenomes</taxon>
    </lineage>
</organism>
<dbReference type="EMBL" id="MN740625">
    <property type="protein sequence ID" value="QHS78895.1"/>
    <property type="molecule type" value="Genomic_DNA"/>
</dbReference>
<name>A0A6C0AHQ4_9ZZZZ</name>
<evidence type="ECO:0000313" key="2">
    <source>
        <dbReference type="EMBL" id="QHS78895.1"/>
    </source>
</evidence>
<sequence>MSCPKPVIFPKNVLAPNTANQSRAVRQSQIIQQGRCQPIKVVETQGDTGPPGEMGPAGDQGPTGEMGPTGQNGISTNTGATGDQGTQGPKGDQGTQGPKGDQGTQGPTGDQGTQGPTGDQGTQGPTGVQGPTGDQGATGYTGPVGTSPSIYNIDSTYLPALTIAAGGTGAALTTDLRYLPRGVYMLQFHTELTFETAGTGLFYQYSFTYTGMNPSYTNHYDVVALNETTSTTTIKNEGITNIFVNDGTNIPSIVIFNTIFSALSISVSLSQLVLIFLGPLP</sequence>
<protein>
    <submittedName>
        <fullName evidence="2">Uncharacterized protein</fullName>
    </submittedName>
</protein>
<evidence type="ECO:0000256" key="1">
    <source>
        <dbReference type="SAM" id="MobiDB-lite"/>
    </source>
</evidence>
<proteinExistence type="predicted"/>
<reference evidence="2" key="1">
    <citation type="journal article" date="2020" name="Nature">
        <title>Giant virus diversity and host interactions through global metagenomics.</title>
        <authorList>
            <person name="Schulz F."/>
            <person name="Roux S."/>
            <person name="Paez-Espino D."/>
            <person name="Jungbluth S."/>
            <person name="Walsh D.A."/>
            <person name="Denef V.J."/>
            <person name="McMahon K.D."/>
            <person name="Konstantinidis K.T."/>
            <person name="Eloe-Fadrosh E.A."/>
            <person name="Kyrpides N.C."/>
            <person name="Woyke T."/>
        </authorList>
    </citation>
    <scope>NUCLEOTIDE SEQUENCE</scope>
    <source>
        <strain evidence="2">GVMAG-S-1035118-87</strain>
    </source>
</reference>
<feature type="region of interest" description="Disordered" evidence="1">
    <location>
        <begin position="19"/>
        <end position="143"/>
    </location>
</feature>
<feature type="compositionally biased region" description="Polar residues" evidence="1">
    <location>
        <begin position="69"/>
        <end position="80"/>
    </location>
</feature>
<dbReference type="AlphaFoldDB" id="A0A6C0AHQ4"/>
<dbReference type="InterPro" id="IPR008160">
    <property type="entry name" value="Collagen"/>
</dbReference>
<dbReference type="PANTHER" id="PTHR24637:SF422">
    <property type="entry name" value="COLLAGEN IV NC1 DOMAIN-CONTAINING PROTEIN"/>
    <property type="match status" value="1"/>
</dbReference>